<sequence>MEKNPMCRSSCDIVERFPLARVSSHGVCSIVIGRGVLSWRFYCTKTNVSILNEINPGRFPESQICKQTLTYFGHIMRENNQIGEYLSPYSHQRKRGRPAMSWLEGIKKATRRSLDESDGH</sequence>
<keyword evidence="2" id="KW-1185">Reference proteome</keyword>
<evidence type="ECO:0000313" key="2">
    <source>
        <dbReference type="Proteomes" id="UP001235939"/>
    </source>
</evidence>
<name>A0ABY6L1B7_9ARAC</name>
<proteinExistence type="predicted"/>
<evidence type="ECO:0000313" key="1">
    <source>
        <dbReference type="EMBL" id="UYV74659.1"/>
    </source>
</evidence>
<dbReference type="Proteomes" id="UP001235939">
    <property type="component" value="Chromosome 12"/>
</dbReference>
<organism evidence="1 2">
    <name type="scientific">Cordylochernes scorpioides</name>
    <dbReference type="NCBI Taxonomy" id="51811"/>
    <lineage>
        <taxon>Eukaryota</taxon>
        <taxon>Metazoa</taxon>
        <taxon>Ecdysozoa</taxon>
        <taxon>Arthropoda</taxon>
        <taxon>Chelicerata</taxon>
        <taxon>Arachnida</taxon>
        <taxon>Pseudoscorpiones</taxon>
        <taxon>Cheliferoidea</taxon>
        <taxon>Chernetidae</taxon>
        <taxon>Cordylochernes</taxon>
    </lineage>
</organism>
<protein>
    <submittedName>
        <fullName evidence="1">Uncharacterized protein</fullName>
    </submittedName>
</protein>
<gene>
    <name evidence="1" type="ORF">LAZ67_12000440</name>
</gene>
<reference evidence="1 2" key="1">
    <citation type="submission" date="2022-01" db="EMBL/GenBank/DDBJ databases">
        <title>A chromosomal length assembly of Cordylochernes scorpioides.</title>
        <authorList>
            <person name="Zeh D."/>
            <person name="Zeh J."/>
        </authorList>
    </citation>
    <scope>NUCLEOTIDE SEQUENCE [LARGE SCALE GENOMIC DNA]</scope>
    <source>
        <strain evidence="1">IN4F17</strain>
        <tissue evidence="1">Whole Body</tissue>
    </source>
</reference>
<dbReference type="EMBL" id="CP092874">
    <property type="protein sequence ID" value="UYV74659.1"/>
    <property type="molecule type" value="Genomic_DNA"/>
</dbReference>
<accession>A0ABY6L1B7</accession>